<name>R4Z3P4_9ACTN</name>
<protein>
    <submittedName>
        <fullName evidence="1">Uncharacterized protein</fullName>
    </submittedName>
</protein>
<organism evidence="1 2">
    <name type="scientific">Candidatus Neomicrothrix parvicella RN1</name>
    <dbReference type="NCBI Taxonomy" id="1229780"/>
    <lineage>
        <taxon>Bacteria</taxon>
        <taxon>Bacillati</taxon>
        <taxon>Actinomycetota</taxon>
        <taxon>Acidimicrobiia</taxon>
        <taxon>Acidimicrobiales</taxon>
        <taxon>Microthrixaceae</taxon>
        <taxon>Candidatus Neomicrothrix</taxon>
    </lineage>
</organism>
<proteinExistence type="predicted"/>
<dbReference type="STRING" id="1229780.BN381_80094"/>
<evidence type="ECO:0000313" key="1">
    <source>
        <dbReference type="EMBL" id="CCM65564.1"/>
    </source>
</evidence>
<dbReference type="AlphaFoldDB" id="R4Z3P4"/>
<dbReference type="HOGENOM" id="CLU_3422796_0_0_11"/>
<dbReference type="Proteomes" id="UP000018291">
    <property type="component" value="Unassembled WGS sequence"/>
</dbReference>
<keyword evidence="2" id="KW-1185">Reference proteome</keyword>
<sequence>MPRWYCNGPIRRSSLPVVIMGLV</sequence>
<reference evidence="1 2" key="1">
    <citation type="journal article" date="2013" name="ISME J.">
        <title>Metabolic model for the filamentous 'Candidatus Microthrix parvicella' based on genomic and metagenomic analyses.</title>
        <authorList>
            <person name="Jon McIlroy S."/>
            <person name="Kristiansen R."/>
            <person name="Albertsen M."/>
            <person name="Michael Karst S."/>
            <person name="Rossetti S."/>
            <person name="Lund Nielsen J."/>
            <person name="Tandoi V."/>
            <person name="James Seviour R."/>
            <person name="Nielsen P.H."/>
        </authorList>
    </citation>
    <scope>NUCLEOTIDE SEQUENCE [LARGE SCALE GENOMIC DNA]</scope>
    <source>
        <strain evidence="1 2">RN1</strain>
    </source>
</reference>
<gene>
    <name evidence="1" type="ORF">BN381_80094</name>
</gene>
<dbReference type="EMBL" id="CANL01000078">
    <property type="protein sequence ID" value="CCM65564.1"/>
    <property type="molecule type" value="Genomic_DNA"/>
</dbReference>
<evidence type="ECO:0000313" key="2">
    <source>
        <dbReference type="Proteomes" id="UP000018291"/>
    </source>
</evidence>
<comment type="caution">
    <text evidence="1">The sequence shown here is derived from an EMBL/GenBank/DDBJ whole genome shotgun (WGS) entry which is preliminary data.</text>
</comment>
<accession>R4Z3P4</accession>